<gene>
    <name evidence="1" type="ORF">HMPREF1250_1276</name>
</gene>
<dbReference type="AlphaFoldDB" id="U7UVB4"/>
<comment type="caution">
    <text evidence="1">The sequence shown here is derived from an EMBL/GenBank/DDBJ whole genome shotgun (WGS) entry which is preliminary data.</text>
</comment>
<dbReference type="PATRIC" id="fig|1111454.3.peg.100"/>
<reference evidence="1 2" key="1">
    <citation type="submission" date="2013-09" db="EMBL/GenBank/DDBJ databases">
        <authorList>
            <person name="Durkin A.S."/>
            <person name="Haft D.R."/>
            <person name="McCorrison J."/>
            <person name="Torralba M."/>
            <person name="Gillis M."/>
            <person name="Haft D.H."/>
            <person name="Methe B."/>
            <person name="Sutton G."/>
            <person name="Nelson K.E."/>
        </authorList>
    </citation>
    <scope>NUCLEOTIDE SEQUENCE [LARGE SCALE GENOMIC DNA]</scope>
    <source>
        <strain evidence="1 2">BV3C16-1</strain>
    </source>
</reference>
<dbReference type="STRING" id="1111454.HMPREF1250_1276"/>
<evidence type="ECO:0000313" key="1">
    <source>
        <dbReference type="EMBL" id="ERT62413.1"/>
    </source>
</evidence>
<evidence type="ECO:0000313" key="2">
    <source>
        <dbReference type="Proteomes" id="UP000017090"/>
    </source>
</evidence>
<name>U7UVB4_9FIRM</name>
<accession>U7UVB4</accession>
<protein>
    <submittedName>
        <fullName evidence="1">Uncharacterized protein</fullName>
    </submittedName>
</protein>
<dbReference type="Proteomes" id="UP000017090">
    <property type="component" value="Unassembled WGS sequence"/>
</dbReference>
<keyword evidence="2" id="KW-1185">Reference proteome</keyword>
<organism evidence="1 2">
    <name type="scientific">Megasphaera vaginalis</name>
    <name type="common">ex Srinivasan et al. 2021</name>
    <dbReference type="NCBI Taxonomy" id="1111454"/>
    <lineage>
        <taxon>Bacteria</taxon>
        <taxon>Bacillati</taxon>
        <taxon>Bacillota</taxon>
        <taxon>Negativicutes</taxon>
        <taxon>Veillonellales</taxon>
        <taxon>Veillonellaceae</taxon>
        <taxon>Megasphaera</taxon>
    </lineage>
</organism>
<sequence>MMTSFFYYLIALNNHKPCLPIYNLKESRFDKYMMKYKS</sequence>
<dbReference type="EMBL" id="AWXA01000004">
    <property type="protein sequence ID" value="ERT62413.1"/>
    <property type="molecule type" value="Genomic_DNA"/>
</dbReference>
<proteinExistence type="predicted"/>